<gene>
    <name evidence="3" type="ORF">SVUK_LOCUS9725</name>
</gene>
<evidence type="ECO:0000259" key="2">
    <source>
        <dbReference type="Pfam" id="PF09380"/>
    </source>
</evidence>
<proteinExistence type="predicted"/>
<feature type="compositionally biased region" description="Low complexity" evidence="1">
    <location>
        <begin position="338"/>
        <end position="351"/>
    </location>
</feature>
<feature type="region of interest" description="Disordered" evidence="1">
    <location>
        <begin position="178"/>
        <end position="230"/>
    </location>
</feature>
<keyword evidence="4" id="KW-1185">Reference proteome</keyword>
<dbReference type="Pfam" id="PF09380">
    <property type="entry name" value="FERM_C"/>
    <property type="match status" value="1"/>
</dbReference>
<feature type="region of interest" description="Disordered" evidence="1">
    <location>
        <begin position="245"/>
        <end position="270"/>
    </location>
</feature>
<dbReference type="EMBL" id="UYYB01094605">
    <property type="protein sequence ID" value="VDM74727.1"/>
    <property type="molecule type" value="Genomic_DNA"/>
</dbReference>
<feature type="region of interest" description="Disordered" evidence="1">
    <location>
        <begin position="95"/>
        <end position="118"/>
    </location>
</feature>
<feature type="compositionally biased region" description="Basic and acidic residues" evidence="1">
    <location>
        <begin position="203"/>
        <end position="215"/>
    </location>
</feature>
<dbReference type="InterPro" id="IPR011993">
    <property type="entry name" value="PH-like_dom_sf"/>
</dbReference>
<dbReference type="OrthoDB" id="9990815at2759"/>
<reference evidence="3 4" key="1">
    <citation type="submission" date="2018-11" db="EMBL/GenBank/DDBJ databases">
        <authorList>
            <consortium name="Pathogen Informatics"/>
        </authorList>
    </citation>
    <scope>NUCLEOTIDE SEQUENCE [LARGE SCALE GENOMIC DNA]</scope>
</reference>
<feature type="region of interest" description="Disordered" evidence="1">
    <location>
        <begin position="488"/>
        <end position="525"/>
    </location>
</feature>
<evidence type="ECO:0000313" key="4">
    <source>
        <dbReference type="Proteomes" id="UP000270094"/>
    </source>
</evidence>
<dbReference type="Proteomes" id="UP000270094">
    <property type="component" value="Unassembled WGS sequence"/>
</dbReference>
<feature type="compositionally biased region" description="Pro residues" evidence="1">
    <location>
        <begin position="501"/>
        <end position="520"/>
    </location>
</feature>
<accession>A0A3P7JF69</accession>
<name>A0A3P7JF69_STRVU</name>
<feature type="compositionally biased region" description="Polar residues" evidence="1">
    <location>
        <begin position="99"/>
        <end position="116"/>
    </location>
</feature>
<organism evidence="3 4">
    <name type="scientific">Strongylus vulgaris</name>
    <name type="common">Blood worm</name>
    <dbReference type="NCBI Taxonomy" id="40348"/>
    <lineage>
        <taxon>Eukaryota</taxon>
        <taxon>Metazoa</taxon>
        <taxon>Ecdysozoa</taxon>
        <taxon>Nematoda</taxon>
        <taxon>Chromadorea</taxon>
        <taxon>Rhabditida</taxon>
        <taxon>Rhabditina</taxon>
        <taxon>Rhabditomorpha</taxon>
        <taxon>Strongyloidea</taxon>
        <taxon>Strongylidae</taxon>
        <taxon>Strongylus</taxon>
    </lineage>
</organism>
<evidence type="ECO:0000256" key="1">
    <source>
        <dbReference type="SAM" id="MobiDB-lite"/>
    </source>
</evidence>
<protein>
    <recommendedName>
        <fullName evidence="2">FERM C-terminal PH-like domain-containing protein</fullName>
    </recommendedName>
</protein>
<feature type="region of interest" description="Disordered" evidence="1">
    <location>
        <begin position="338"/>
        <end position="364"/>
    </location>
</feature>
<feature type="domain" description="FERM C-terminal PH-like" evidence="2">
    <location>
        <begin position="2"/>
        <end position="52"/>
    </location>
</feature>
<dbReference type="PANTHER" id="PTHR45858">
    <property type="entry name" value="FERM DOMAIN CONTAINING PROTEIN"/>
    <property type="match status" value="1"/>
</dbReference>
<dbReference type="PANTHER" id="PTHR45858:SF5">
    <property type="entry name" value="MOESIN_EZRIN_RADIXIN HOMOLOG 1"/>
    <property type="match status" value="1"/>
</dbReference>
<dbReference type="InterPro" id="IPR051835">
    <property type="entry name" value="RAC1-GEF"/>
</dbReference>
<evidence type="ECO:0000313" key="3">
    <source>
        <dbReference type="EMBL" id="VDM74727.1"/>
    </source>
</evidence>
<dbReference type="SUPFAM" id="SSF50729">
    <property type="entry name" value="PH domain-like"/>
    <property type="match status" value="1"/>
</dbReference>
<dbReference type="Gene3D" id="2.30.29.30">
    <property type="entry name" value="Pleckstrin-homology domain (PH domain)/Phosphotyrosine-binding domain (PTB)"/>
    <property type="match status" value="1"/>
</dbReference>
<dbReference type="GO" id="GO:0005085">
    <property type="term" value="F:guanyl-nucleotide exchange factor activity"/>
    <property type="evidence" value="ECO:0007669"/>
    <property type="project" value="TreeGrafter"/>
</dbReference>
<dbReference type="AlphaFoldDB" id="A0A3P7JF69"/>
<dbReference type="InterPro" id="IPR018980">
    <property type="entry name" value="FERM_PH-like_C"/>
</dbReference>
<sequence>MKHTIKALSLEVVSKAKQYYKETIQFVFDSRNECKSFWKKCVEHHAFFRCSAADCTRKDNRLFSKGSSFRPLRSAASPRCPPPFALYSVVSERKKNGGSHPTISHLPNQSHSQDNAGTLDARGHRHDKECAEHQKHRTKQKIPIPKEQQHEKENVSISLPNVLSDDIQVVCRELEIESTEPPKSLSGDNFNNIRPDYDNLSEDSYRLSDHERSTKSDVGMPSRPAYSANFNTKRAGNVVVKRVISQSKSTPQSTDEEDSASNSVASTSTGRRRLKEYPFNSTSFVPIEIDGPNVDISVRRSTGPIYTSTGALLLKPKVISTHESEYSSVKIVPEQIAPSTSTTAPQQQAPQKQLPMHSVQHQPKQLSQQAQKQIPQQPVAHIAPVSEVEPIYGARGPLPGKVITKETMVITPNVKSEDSPNVEKCHLFNSEIPYTLTLRKVDSAESLSLTTFKDKPKEYDTGSLRKLSLHEEMEKLEGVLGVNVIASEKEQKEDSEGSDSLPPPPETVVKPAPPPPPPKPKAVAEHVAELKTSVIMTSVVKSEPKEEVIVFILRRSV</sequence>
<feature type="compositionally biased region" description="Polar residues" evidence="1">
    <location>
        <begin position="260"/>
        <end position="269"/>
    </location>
</feature>
<feature type="region of interest" description="Disordered" evidence="1">
    <location>
        <begin position="132"/>
        <end position="156"/>
    </location>
</feature>